<dbReference type="OrthoDB" id="9781560at2"/>
<dbReference type="GO" id="GO:0051607">
    <property type="term" value="P:defense response to virus"/>
    <property type="evidence" value="ECO:0007669"/>
    <property type="project" value="UniProtKB-KW"/>
</dbReference>
<dbReference type="RefSeq" id="WP_045691965.1">
    <property type="nucleotide sequence ID" value="NZ_JZKH01000001.1"/>
</dbReference>
<dbReference type="EMBL" id="JZKH01000001">
    <property type="protein sequence ID" value="KJS63832.1"/>
    <property type="molecule type" value="Genomic_DNA"/>
</dbReference>
<dbReference type="Proteomes" id="UP000033699">
    <property type="component" value="Unassembled WGS sequence"/>
</dbReference>
<feature type="region of interest" description="Disordered" evidence="3">
    <location>
        <begin position="58"/>
        <end position="78"/>
    </location>
</feature>
<accession>A0A0F2TQ33</accession>
<protein>
    <submittedName>
        <fullName evidence="4">CRISPR-associated protein DevR</fullName>
    </submittedName>
</protein>
<dbReference type="AlphaFoldDB" id="A0A0F2TQ33"/>
<sequence length="341" mass="36678">MTYLVGKIVLDVVAGAPNNGLAEDNNGKVKQLRVGRDVHPYVSAQAFRRWLRDSLPAQESRSPVTRSGAGAKQQAYTAGRPDLHLDDDLFGYMVAVKNESYGRETVLATGTFVSVVPQRPTSDFGTMSRDFPPGEHPVIHSHELYSAVLAGDVLLDLPRVGVFETDGTGLRTALSPAAAEEAVKAGAEKTVLRSVGAVRLPLAERRRRVDTVLRTLASVRGGAKQALHYGDRAPALVLLASVKGGVNPFTRIVGADDGRPVFQADVLREEIEAWRDELDGPVLVGWAPGFLGDQRERAVKDLADLVDSGAVVFGHPRVILNGLADRIGEGEHDAWFEDPAA</sequence>
<evidence type="ECO:0000256" key="3">
    <source>
        <dbReference type="SAM" id="MobiDB-lite"/>
    </source>
</evidence>
<dbReference type="InterPro" id="IPR013414">
    <property type="entry name" value="Cas7/Cst2/DevR_sub_I-B/Tneap"/>
</dbReference>
<dbReference type="PATRIC" id="fig|359131.3.peg.207"/>
<comment type="caution">
    <text evidence="4">The sequence shown here is derived from an EMBL/GenBank/DDBJ whole genome shotgun (WGS) entry which is preliminary data.</text>
</comment>
<evidence type="ECO:0000313" key="4">
    <source>
        <dbReference type="EMBL" id="KJS63832.1"/>
    </source>
</evidence>
<evidence type="ECO:0000256" key="2">
    <source>
        <dbReference type="ARBA" id="ARBA00025626"/>
    </source>
</evidence>
<keyword evidence="1" id="KW-0051">Antiviral defense</keyword>
<gene>
    <name evidence="4" type="ORF">VM95_00945</name>
</gene>
<evidence type="ECO:0000313" key="5">
    <source>
        <dbReference type="Proteomes" id="UP000033699"/>
    </source>
</evidence>
<dbReference type="NCBIfam" id="TIGR02585">
    <property type="entry name" value="cas_Cst2_DevR"/>
    <property type="match status" value="1"/>
</dbReference>
<proteinExistence type="predicted"/>
<dbReference type="InterPro" id="IPR010154">
    <property type="entry name" value="CRISPR-assoc_Cas7/Cst2/DevR"/>
</dbReference>
<keyword evidence="5" id="KW-1185">Reference proteome</keyword>
<comment type="function">
    <text evidence="2">CRISPR (clustered regularly interspaced short palindromic repeat) is an adaptive immune system that provides protection against mobile genetic elements (viruses, transposable elements and conjugative plasmids). CRISPR clusters contain spacers, sequences complementary to antecedent mobile elements, and target invading nucleic acids. CRISPR clusters are transcribed and processed into CRISPR RNA (crRNA).</text>
</comment>
<reference evidence="4 5" key="1">
    <citation type="submission" date="2015-02" db="EMBL/GenBank/DDBJ databases">
        <authorList>
            <person name="Ju K.-S."/>
            <person name="Doroghazi J.R."/>
            <person name="Metcalf W."/>
        </authorList>
    </citation>
    <scope>NUCLEOTIDE SEQUENCE [LARGE SCALE GENOMIC DNA]</scope>
    <source>
        <strain evidence="4 5">ATCC 31215</strain>
    </source>
</reference>
<organism evidence="4 5">
    <name type="scientific">Streptomyces rubellomurinus (strain ATCC 31215)</name>
    <dbReference type="NCBI Taxonomy" id="359131"/>
    <lineage>
        <taxon>Bacteria</taxon>
        <taxon>Bacillati</taxon>
        <taxon>Actinomycetota</taxon>
        <taxon>Actinomycetes</taxon>
        <taxon>Kitasatosporales</taxon>
        <taxon>Streptomycetaceae</taxon>
        <taxon>Streptomyces</taxon>
    </lineage>
</organism>
<evidence type="ECO:0000256" key="1">
    <source>
        <dbReference type="ARBA" id="ARBA00023118"/>
    </source>
</evidence>
<name>A0A0F2TQ33_STRR3</name>
<dbReference type="NCBIfam" id="TIGR01875">
    <property type="entry name" value="cas_MJ0381"/>
    <property type="match status" value="1"/>
</dbReference>